<protein>
    <recommendedName>
        <fullName evidence="1">DUF4440 domain-containing protein</fullName>
    </recommendedName>
</protein>
<proteinExistence type="predicted"/>
<dbReference type="EMBL" id="BOON01000023">
    <property type="protein sequence ID" value="GII22970.1"/>
    <property type="molecule type" value="Genomic_DNA"/>
</dbReference>
<dbReference type="Proteomes" id="UP000599074">
    <property type="component" value="Unassembled WGS sequence"/>
</dbReference>
<dbReference type="AlphaFoldDB" id="A0A8J3X035"/>
<dbReference type="Pfam" id="PF14534">
    <property type="entry name" value="DUF4440"/>
    <property type="match status" value="1"/>
</dbReference>
<gene>
    <name evidence="2" type="ORF">Pme01_25670</name>
</gene>
<accession>A0A8J3X035</accession>
<keyword evidence="3" id="KW-1185">Reference proteome</keyword>
<evidence type="ECO:0000259" key="1">
    <source>
        <dbReference type="Pfam" id="PF14534"/>
    </source>
</evidence>
<evidence type="ECO:0000313" key="3">
    <source>
        <dbReference type="Proteomes" id="UP000599074"/>
    </source>
</evidence>
<reference evidence="2" key="1">
    <citation type="submission" date="2021-01" db="EMBL/GenBank/DDBJ databases">
        <title>Whole genome shotgun sequence of Planosporangium mesophilum NBRC 109066.</title>
        <authorList>
            <person name="Komaki H."/>
            <person name="Tamura T."/>
        </authorList>
    </citation>
    <scope>NUCLEOTIDE SEQUENCE</scope>
    <source>
        <strain evidence="2">NBRC 109066</strain>
    </source>
</reference>
<dbReference type="InterPro" id="IPR027843">
    <property type="entry name" value="DUF4440"/>
</dbReference>
<dbReference type="InterPro" id="IPR032710">
    <property type="entry name" value="NTF2-like_dom_sf"/>
</dbReference>
<dbReference type="RefSeq" id="WP_168115497.1">
    <property type="nucleotide sequence ID" value="NZ_BOON01000023.1"/>
</dbReference>
<feature type="domain" description="DUF4440" evidence="1">
    <location>
        <begin position="20"/>
        <end position="125"/>
    </location>
</feature>
<organism evidence="2 3">
    <name type="scientific">Planosporangium mesophilum</name>
    <dbReference type="NCBI Taxonomy" id="689768"/>
    <lineage>
        <taxon>Bacteria</taxon>
        <taxon>Bacillati</taxon>
        <taxon>Actinomycetota</taxon>
        <taxon>Actinomycetes</taxon>
        <taxon>Micromonosporales</taxon>
        <taxon>Micromonosporaceae</taxon>
        <taxon>Planosporangium</taxon>
    </lineage>
</organism>
<comment type="caution">
    <text evidence="2">The sequence shown here is derived from an EMBL/GenBank/DDBJ whole genome shotgun (WGS) entry which is preliminary data.</text>
</comment>
<evidence type="ECO:0000313" key="2">
    <source>
        <dbReference type="EMBL" id="GII22970.1"/>
    </source>
</evidence>
<name>A0A8J3X035_9ACTN</name>
<dbReference type="Gene3D" id="3.10.450.50">
    <property type="match status" value="1"/>
</dbReference>
<dbReference type="SUPFAM" id="SSF54427">
    <property type="entry name" value="NTF2-like"/>
    <property type="match status" value="1"/>
</dbReference>
<sequence>MANADLLTELNRDVWIPFSAAYASCDAEAFIALHSPDVIRVEGNGGWVGGFEEYAERLREWFQWVAVQEGALDIRFRFSERHTGDEASSERGVYRLALTYPDTDERLWYGRFHTVCRKRNGVWRIAMDYDSDEGGTVGEEAFAGGREMDELAPSDSLL</sequence>